<gene>
    <name evidence="2" type="ORF">L5515_006904</name>
</gene>
<dbReference type="Proteomes" id="UP000829354">
    <property type="component" value="Chromosome V"/>
</dbReference>
<dbReference type="PRINTS" id="PR00080">
    <property type="entry name" value="SDRFAMILY"/>
</dbReference>
<dbReference type="Pfam" id="PF13561">
    <property type="entry name" value="adh_short_C2"/>
    <property type="match status" value="1"/>
</dbReference>
<dbReference type="InterPro" id="IPR036291">
    <property type="entry name" value="NAD(P)-bd_dom_sf"/>
</dbReference>
<dbReference type="PROSITE" id="PS00061">
    <property type="entry name" value="ADH_SHORT"/>
    <property type="match status" value="1"/>
</dbReference>
<dbReference type="FunFam" id="3.40.50.720:FF:000084">
    <property type="entry name" value="Short-chain dehydrogenase reductase"/>
    <property type="match status" value="1"/>
</dbReference>
<evidence type="ECO:0000313" key="3">
    <source>
        <dbReference type="Proteomes" id="UP000829354"/>
    </source>
</evidence>
<dbReference type="Gene3D" id="3.40.50.720">
    <property type="entry name" value="NAD(P)-binding Rossmann-like Domain"/>
    <property type="match status" value="1"/>
</dbReference>
<accession>A0AAE9F338</accession>
<dbReference type="PRINTS" id="PR00081">
    <property type="entry name" value="GDHRDH"/>
</dbReference>
<organism evidence="2 3">
    <name type="scientific">Caenorhabditis briggsae</name>
    <dbReference type="NCBI Taxonomy" id="6238"/>
    <lineage>
        <taxon>Eukaryota</taxon>
        <taxon>Metazoa</taxon>
        <taxon>Ecdysozoa</taxon>
        <taxon>Nematoda</taxon>
        <taxon>Chromadorea</taxon>
        <taxon>Rhabditida</taxon>
        <taxon>Rhabditina</taxon>
        <taxon>Rhabditomorpha</taxon>
        <taxon>Rhabditoidea</taxon>
        <taxon>Rhabditidae</taxon>
        <taxon>Peloderinae</taxon>
        <taxon>Caenorhabditis</taxon>
    </lineage>
</organism>
<dbReference type="InterPro" id="IPR002347">
    <property type="entry name" value="SDR_fam"/>
</dbReference>
<dbReference type="EMBL" id="CP092624">
    <property type="protein sequence ID" value="UMM33410.1"/>
    <property type="molecule type" value="Genomic_DNA"/>
</dbReference>
<dbReference type="GO" id="GO:0016491">
    <property type="term" value="F:oxidoreductase activity"/>
    <property type="evidence" value="ECO:0007669"/>
    <property type="project" value="UniProtKB-KW"/>
</dbReference>
<dbReference type="PANTHER" id="PTHR44115">
    <property type="entry name" value="PROTEIN CBG09704"/>
    <property type="match status" value="1"/>
</dbReference>
<reference evidence="2 3" key="1">
    <citation type="submission" date="2022-04" db="EMBL/GenBank/DDBJ databases">
        <title>Chromosome-level reference genomes for two strains of Caenorhabditis briggsae: an improved platform for comparative genomics.</title>
        <authorList>
            <person name="Stevens L."/>
            <person name="Andersen E."/>
        </authorList>
    </citation>
    <scope>NUCLEOTIDE SEQUENCE [LARGE SCALE GENOMIC DNA]</scope>
    <source>
        <strain evidence="2">VX34</strain>
        <tissue evidence="2">Whole-organism</tissue>
    </source>
</reference>
<dbReference type="InterPro" id="IPR020904">
    <property type="entry name" value="Sc_DH/Rdtase_CS"/>
</dbReference>
<keyword evidence="3" id="KW-1185">Reference proteome</keyword>
<name>A0AAE9F338_CAEBR</name>
<evidence type="ECO:0000256" key="1">
    <source>
        <dbReference type="ARBA" id="ARBA00023002"/>
    </source>
</evidence>
<dbReference type="PANTHER" id="PTHR44115:SF3">
    <property type="entry name" value="3-OXOACYL-[ACYL-CARRIER-PROTEIN] REDUCTASE-RELATED"/>
    <property type="match status" value="1"/>
</dbReference>
<proteinExistence type="predicted"/>
<keyword evidence="1" id="KW-0560">Oxidoreductase</keyword>
<dbReference type="AlphaFoldDB" id="A0AAE9F338"/>
<sequence length="280" mass="30089">MSNRFSGKVALVTGSSNGIGRGTAILFAQEGAKVTITGRNTQRLEETKQEILKAGIPEDHVLAIATDLATEEGQDELINKTIKKFGRLDILVNNAGAAFNDEKGVIGVDQNVSVYDKIMQINLRSVVTLTQKSKKYLVEAKGEIVNVSSIAAGPQAQPTFLYYAMSKAALDQYTRSAAIDLIQHGVRVNSVSPGAVVTGFGEAMGMPSGMHEKYEHFMETHKECIPYGAIGKPIDIAHIIAFLADRKLSSYIIGQSIVADGGSSLVMGMQAHDMMDILKS</sequence>
<evidence type="ECO:0000313" key="2">
    <source>
        <dbReference type="EMBL" id="UMM33410.1"/>
    </source>
</evidence>
<dbReference type="SUPFAM" id="SSF51735">
    <property type="entry name" value="NAD(P)-binding Rossmann-fold domains"/>
    <property type="match status" value="1"/>
</dbReference>
<protein>
    <submittedName>
        <fullName evidence="2">Uncharacterized protein</fullName>
    </submittedName>
</protein>